<proteinExistence type="predicted"/>
<dbReference type="Pfam" id="PF04326">
    <property type="entry name" value="SLFN_AlbA_2"/>
    <property type="match status" value="1"/>
</dbReference>
<dbReference type="RefSeq" id="XP_022094546.1">
    <property type="nucleotide sequence ID" value="XM_022238854.1"/>
</dbReference>
<evidence type="ECO:0000313" key="4">
    <source>
        <dbReference type="RefSeq" id="XP_022094547.1"/>
    </source>
</evidence>
<evidence type="ECO:0000259" key="1">
    <source>
        <dbReference type="Pfam" id="PF04326"/>
    </source>
</evidence>
<dbReference type="PANTHER" id="PTHR12155:SF41">
    <property type="entry name" value="SCHLAFEN ALBA-2 DOMAIN-CONTAINING PROTEIN"/>
    <property type="match status" value="1"/>
</dbReference>
<reference evidence="3 4" key="1">
    <citation type="submission" date="2025-04" db="UniProtKB">
        <authorList>
            <consortium name="RefSeq"/>
        </authorList>
    </citation>
    <scope>IDENTIFICATION</scope>
</reference>
<sequence>MAFTPSVISKQQKYTITPAKNNNDFNDSSTCRSSRVSHRSKYYVNGGILDTRENRNVEFKAAQGKYIYDILPSTVERYGCAFANGEGGMLYLGIKDDGVITGVRVSSKDEEHILRTIQRTFDKFLPRPPSHSVRLIPLCSLNMARVFPNYKVVEISVRGGTLSDIFETGDHKVFIKRDGSIELQNALQIKDLAITKYKQMLEQRGTATKTVSS</sequence>
<feature type="domain" description="Schlafen AlbA-2" evidence="1">
    <location>
        <begin position="53"/>
        <end position="181"/>
    </location>
</feature>
<dbReference type="InterPro" id="IPR007421">
    <property type="entry name" value="Schlafen_AlbA_2_dom"/>
</dbReference>
<dbReference type="KEGG" id="aplc:110981345"/>
<accession>A0A8B7YPF2</accession>
<dbReference type="PANTHER" id="PTHR12155">
    <property type="entry name" value="SCHLAFEN"/>
    <property type="match status" value="1"/>
</dbReference>
<keyword evidence="2" id="KW-1185">Reference proteome</keyword>
<dbReference type="AlphaFoldDB" id="A0A8B7YPF2"/>
<dbReference type="InterPro" id="IPR029684">
    <property type="entry name" value="Schlafen"/>
</dbReference>
<evidence type="ECO:0000313" key="3">
    <source>
        <dbReference type="RefSeq" id="XP_022094546.1"/>
    </source>
</evidence>
<dbReference type="OMA" id="WSIRYIP"/>
<evidence type="ECO:0000313" key="2">
    <source>
        <dbReference type="Proteomes" id="UP000694845"/>
    </source>
</evidence>
<dbReference type="InterPro" id="IPR038461">
    <property type="entry name" value="Schlafen_AlbA_2_dom_sf"/>
</dbReference>
<evidence type="ECO:0000313" key="5">
    <source>
        <dbReference type="RefSeq" id="XP_022094548.1"/>
    </source>
</evidence>
<dbReference type="RefSeq" id="XP_022094548.1">
    <property type="nucleotide sequence ID" value="XM_022238856.1"/>
</dbReference>
<dbReference type="OrthoDB" id="10259112at2759"/>
<dbReference type="Proteomes" id="UP000694845">
    <property type="component" value="Unplaced"/>
</dbReference>
<name>A0A8B7YPF2_ACAPL</name>
<organism evidence="2 4">
    <name type="scientific">Acanthaster planci</name>
    <name type="common">Crown-of-thorns starfish</name>
    <dbReference type="NCBI Taxonomy" id="133434"/>
    <lineage>
        <taxon>Eukaryota</taxon>
        <taxon>Metazoa</taxon>
        <taxon>Echinodermata</taxon>
        <taxon>Eleutherozoa</taxon>
        <taxon>Asterozoa</taxon>
        <taxon>Asteroidea</taxon>
        <taxon>Valvatacea</taxon>
        <taxon>Valvatida</taxon>
        <taxon>Acanthasteridae</taxon>
        <taxon>Acanthaster</taxon>
    </lineage>
</organism>
<dbReference type="GeneID" id="110981345"/>
<dbReference type="Gene3D" id="3.30.950.30">
    <property type="entry name" value="Schlafen, AAA domain"/>
    <property type="match status" value="1"/>
</dbReference>
<evidence type="ECO:0000313" key="6">
    <source>
        <dbReference type="RefSeq" id="XP_022094550.1"/>
    </source>
</evidence>
<gene>
    <name evidence="3 4 5 6" type="primary">LOC110981345</name>
</gene>
<dbReference type="RefSeq" id="XP_022094547.1">
    <property type="nucleotide sequence ID" value="XM_022238855.1"/>
</dbReference>
<dbReference type="RefSeq" id="XP_022094550.1">
    <property type="nucleotide sequence ID" value="XM_022238858.1"/>
</dbReference>
<protein>
    <submittedName>
        <fullName evidence="3 4">Schlafen-like protein 1</fullName>
    </submittedName>
</protein>